<dbReference type="STRING" id="172713.GCA_001705305_00835"/>
<evidence type="ECO:0000313" key="4">
    <source>
        <dbReference type="EMBL" id="ASR49093.1"/>
    </source>
</evidence>
<evidence type="ECO:0000313" key="5">
    <source>
        <dbReference type="Proteomes" id="UP000214666"/>
    </source>
</evidence>
<dbReference type="OrthoDB" id="1821130at2"/>
<dbReference type="EMBL" id="CP020028">
    <property type="protein sequence ID" value="ASR49093.1"/>
    <property type="molecule type" value="Genomic_DNA"/>
</dbReference>
<keyword evidence="1 4" id="KW-0808">Transferase</keyword>
<organism evidence="4 5">
    <name type="scientific">Paenibacillus kribbensis</name>
    <dbReference type="NCBI Taxonomy" id="172713"/>
    <lineage>
        <taxon>Bacteria</taxon>
        <taxon>Bacillati</taxon>
        <taxon>Bacillota</taxon>
        <taxon>Bacilli</taxon>
        <taxon>Bacillales</taxon>
        <taxon>Paenibacillaceae</taxon>
        <taxon>Paenibacillus</taxon>
    </lineage>
</organism>
<reference evidence="4 5" key="1">
    <citation type="submission" date="2017-03" db="EMBL/GenBank/DDBJ databases">
        <title>Complete genome sequence of Paenibacillus Kribbensis producing bioflocculants.</title>
        <authorList>
            <person name="Lee H.-G."/>
            <person name="Oh H.-M."/>
        </authorList>
    </citation>
    <scope>NUCLEOTIDE SEQUENCE [LARGE SCALE GENOMIC DNA]</scope>
    <source>
        <strain evidence="4 5">AM49</strain>
    </source>
</reference>
<dbReference type="GO" id="GO:0016747">
    <property type="term" value="F:acyltransferase activity, transferring groups other than amino-acyl groups"/>
    <property type="evidence" value="ECO:0007669"/>
    <property type="project" value="InterPro"/>
</dbReference>
<dbReference type="InterPro" id="IPR017255">
    <property type="entry name" value="AcTrfase_GNAT_prd"/>
</dbReference>
<dbReference type="PANTHER" id="PTHR43072:SF51">
    <property type="entry name" value="ABC SUPERFAMILY TRANSPORT PROTEIN"/>
    <property type="match status" value="1"/>
</dbReference>
<dbReference type="InterPro" id="IPR000182">
    <property type="entry name" value="GNAT_dom"/>
</dbReference>
<dbReference type="CDD" id="cd04301">
    <property type="entry name" value="NAT_SF"/>
    <property type="match status" value="1"/>
</dbReference>
<dbReference type="RefSeq" id="WP_010348442.1">
    <property type="nucleotide sequence ID" value="NZ_CP020028.1"/>
</dbReference>
<accession>A0A222WTQ2</accession>
<dbReference type="Proteomes" id="UP000214666">
    <property type="component" value="Chromosome"/>
</dbReference>
<keyword evidence="2" id="KW-0012">Acyltransferase</keyword>
<sequence length="141" mass="15746">MHVRSFQLSDVNPVTELMQIALSEECYKETVGAFARQLSWDSGLIVVAEEEGEIVGALIGTIDQNHGCYYRIAVHPDHRRMGIGKSLVESMEQRFQQRKVSRILVAGDKHNSAAMPLYEAMGYGASQILQTFQKLSILAPH</sequence>
<name>A0A222WTQ2_9BACL</name>
<dbReference type="AlphaFoldDB" id="A0A222WTQ2"/>
<evidence type="ECO:0000256" key="1">
    <source>
        <dbReference type="ARBA" id="ARBA00022679"/>
    </source>
</evidence>
<dbReference type="PIRSF" id="PIRSF037663">
    <property type="entry name" value="Acetyltransf_GNAT_prd"/>
    <property type="match status" value="1"/>
</dbReference>
<dbReference type="InterPro" id="IPR016181">
    <property type="entry name" value="Acyl_CoA_acyltransferase"/>
</dbReference>
<protein>
    <submittedName>
        <fullName evidence="4">N-acetyltransferase</fullName>
    </submittedName>
</protein>
<keyword evidence="5" id="KW-1185">Reference proteome</keyword>
<dbReference type="SUPFAM" id="SSF55729">
    <property type="entry name" value="Acyl-CoA N-acyltransferases (Nat)"/>
    <property type="match status" value="1"/>
</dbReference>
<dbReference type="GeneID" id="71025682"/>
<feature type="domain" description="N-acetyltransferase" evidence="3">
    <location>
        <begin position="1"/>
        <end position="140"/>
    </location>
</feature>
<evidence type="ECO:0000259" key="3">
    <source>
        <dbReference type="PROSITE" id="PS51186"/>
    </source>
</evidence>
<dbReference type="Pfam" id="PF00583">
    <property type="entry name" value="Acetyltransf_1"/>
    <property type="match status" value="1"/>
</dbReference>
<dbReference type="PANTHER" id="PTHR43072">
    <property type="entry name" value="N-ACETYLTRANSFERASE"/>
    <property type="match status" value="1"/>
</dbReference>
<dbReference type="KEGG" id="pkb:B4V02_21535"/>
<gene>
    <name evidence="4" type="ORF">B4V02_21535</name>
</gene>
<dbReference type="Gene3D" id="3.40.630.30">
    <property type="match status" value="1"/>
</dbReference>
<dbReference type="PROSITE" id="PS51186">
    <property type="entry name" value="GNAT"/>
    <property type="match status" value="1"/>
</dbReference>
<evidence type="ECO:0000256" key="2">
    <source>
        <dbReference type="ARBA" id="ARBA00023315"/>
    </source>
</evidence>
<proteinExistence type="predicted"/>